<feature type="domain" description="SPOR" evidence="2">
    <location>
        <begin position="80"/>
        <end position="148"/>
    </location>
</feature>
<evidence type="ECO:0000313" key="5">
    <source>
        <dbReference type="Proteomes" id="UP000294947"/>
    </source>
</evidence>
<dbReference type="Pfam" id="PF09992">
    <property type="entry name" value="NAGPA"/>
    <property type="match status" value="1"/>
</dbReference>
<organism evidence="4 5">
    <name type="scientific">Saccharopolyspora elongata</name>
    <dbReference type="NCBI Taxonomy" id="2530387"/>
    <lineage>
        <taxon>Bacteria</taxon>
        <taxon>Bacillati</taxon>
        <taxon>Actinomycetota</taxon>
        <taxon>Actinomycetes</taxon>
        <taxon>Pseudonocardiales</taxon>
        <taxon>Pseudonocardiaceae</taxon>
        <taxon>Saccharopolyspora</taxon>
    </lineage>
</organism>
<keyword evidence="1" id="KW-0732">Signal</keyword>
<feature type="chain" id="PRO_5020833644" evidence="1">
    <location>
        <begin position="29"/>
        <end position="519"/>
    </location>
</feature>
<dbReference type="GO" id="GO:0016798">
    <property type="term" value="F:hydrolase activity, acting on glycosyl bonds"/>
    <property type="evidence" value="ECO:0007669"/>
    <property type="project" value="UniProtKB-KW"/>
</dbReference>
<evidence type="ECO:0000313" key="4">
    <source>
        <dbReference type="EMBL" id="TDD55647.1"/>
    </source>
</evidence>
<evidence type="ECO:0000259" key="2">
    <source>
        <dbReference type="Pfam" id="PF05036"/>
    </source>
</evidence>
<comment type="caution">
    <text evidence="4">The sequence shown here is derived from an EMBL/GenBank/DDBJ whole genome shotgun (WGS) entry which is preliminary data.</text>
</comment>
<keyword evidence="5" id="KW-1185">Reference proteome</keyword>
<dbReference type="GO" id="GO:0042834">
    <property type="term" value="F:peptidoglycan binding"/>
    <property type="evidence" value="ECO:0007669"/>
    <property type="project" value="InterPro"/>
</dbReference>
<dbReference type="InterPro" id="IPR018711">
    <property type="entry name" value="NAGPA"/>
</dbReference>
<keyword evidence="4" id="KW-0326">Glycosidase</keyword>
<keyword evidence="4" id="KW-0378">Hydrolase</keyword>
<dbReference type="SUPFAM" id="SSF110997">
    <property type="entry name" value="Sporulation related repeat"/>
    <property type="match status" value="1"/>
</dbReference>
<gene>
    <name evidence="4" type="ORF">E1288_04210</name>
</gene>
<dbReference type="PANTHER" id="PTHR40446">
    <property type="entry name" value="N-ACETYLGLUCOSAMINE-1-PHOSPHODIESTER ALPHA-N-ACETYLGLUCOSAMINIDASE"/>
    <property type="match status" value="1"/>
</dbReference>
<feature type="domain" description="Phosphodiester glycosidase" evidence="3">
    <location>
        <begin position="334"/>
        <end position="515"/>
    </location>
</feature>
<evidence type="ECO:0000259" key="3">
    <source>
        <dbReference type="Pfam" id="PF09992"/>
    </source>
</evidence>
<dbReference type="Proteomes" id="UP000294947">
    <property type="component" value="Unassembled WGS sequence"/>
</dbReference>
<name>A0A4V2YNT9_9PSEU</name>
<dbReference type="Gene3D" id="3.30.70.1070">
    <property type="entry name" value="Sporulation related repeat"/>
    <property type="match status" value="1"/>
</dbReference>
<dbReference type="AlphaFoldDB" id="A0A4V2YNT9"/>
<feature type="signal peptide" evidence="1">
    <location>
        <begin position="1"/>
        <end position="28"/>
    </location>
</feature>
<accession>A0A4V2YNT9</accession>
<dbReference type="EMBL" id="SMKW01000003">
    <property type="protein sequence ID" value="TDD55647.1"/>
    <property type="molecule type" value="Genomic_DNA"/>
</dbReference>
<dbReference type="PANTHER" id="PTHR40446:SF2">
    <property type="entry name" value="N-ACETYLGLUCOSAMINE-1-PHOSPHODIESTER ALPHA-N-ACETYLGLUCOSAMINIDASE"/>
    <property type="match status" value="1"/>
</dbReference>
<dbReference type="InterPro" id="IPR036680">
    <property type="entry name" value="SPOR-like_sf"/>
</dbReference>
<dbReference type="RefSeq" id="WP_132480954.1">
    <property type="nucleotide sequence ID" value="NZ_SMKW01000003.1"/>
</dbReference>
<reference evidence="4 5" key="1">
    <citation type="submission" date="2019-03" db="EMBL/GenBank/DDBJ databases">
        <title>Draft genome sequences of novel Actinobacteria.</title>
        <authorList>
            <person name="Sahin N."/>
            <person name="Ay H."/>
            <person name="Saygin H."/>
        </authorList>
    </citation>
    <scope>NUCLEOTIDE SEQUENCE [LARGE SCALE GENOMIC DNA]</scope>
    <source>
        <strain evidence="4 5">7K502</strain>
    </source>
</reference>
<dbReference type="OrthoDB" id="9809781at2"/>
<proteinExistence type="predicted"/>
<sequence length="519" mass="54312">MFKPDGRSLGAGLLAMALVVTCPGTGVADGAAPDPVRDWKRTDVSPGVTLYQGEVRGRAGSDFWTVTVRFATPNGPEHLAAEADAQALADELRSGGFEPRVERVDWTSLVDVAPGTVGWRVRTGGFGGRDQAAELERKVDEAGFDGIVEWTGADALPDTGIARTTVAIVDPAQFDGELAADYGTSVAGREKLTDMSARRDAIFGINAGFFVMEDKDGIPGASAGIAAYNGQLQSAATNGRVGLVLSGDGLRPRISKMSTAIIATARGQRRLVDGINRIPGKIRNCGGVGGDSPTERPQHDVTCTDPDELVLFTDELGAPTPAGNGVEAVRDRTGRVTEVRPSGGLVPAGGTVVQGVGEAAHWLSANARPGEPLLVDQQIHDEAARPVRLGPSDDIINGGPELVRNGQVRVNLQEDGIIHDSPTFAYTWGLKRNPRSIIGVDEQGRIILATTEGRMPGFSDGWGLQEAAEFIRSLGAVDAMALDGGGSAGMVVNDNMVTTPSDAAGERAIGDALFLLPRR</sequence>
<evidence type="ECO:0000256" key="1">
    <source>
        <dbReference type="SAM" id="SignalP"/>
    </source>
</evidence>
<dbReference type="InterPro" id="IPR007730">
    <property type="entry name" value="SPOR-like_dom"/>
</dbReference>
<dbReference type="Pfam" id="PF05036">
    <property type="entry name" value="SPOR"/>
    <property type="match status" value="1"/>
</dbReference>
<protein>
    <submittedName>
        <fullName evidence="4">Phosphodiester glycosidase family protein</fullName>
    </submittedName>
</protein>